<feature type="transmembrane region" description="Helical" evidence="1">
    <location>
        <begin position="443"/>
        <end position="464"/>
    </location>
</feature>
<evidence type="ECO:0000259" key="3">
    <source>
        <dbReference type="SMART" id="SM00703"/>
    </source>
</evidence>
<protein>
    <submittedName>
        <fullName evidence="4">Nose resistant-to-fluoxetine protein, N-terminal,Acyltransferase 3</fullName>
    </submittedName>
</protein>
<keyword evidence="1" id="KW-1133">Transmembrane helix</keyword>
<keyword evidence="4" id="KW-0012">Acyltransferase</keyword>
<dbReference type="Pfam" id="PF01757">
    <property type="entry name" value="Acyl_transf_3"/>
    <property type="match status" value="1"/>
</dbReference>
<feature type="transmembrane region" description="Helical" evidence="1">
    <location>
        <begin position="228"/>
        <end position="248"/>
    </location>
</feature>
<feature type="transmembrane region" description="Helical" evidence="1">
    <location>
        <begin position="347"/>
        <end position="365"/>
    </location>
</feature>
<evidence type="ECO:0000256" key="2">
    <source>
        <dbReference type="SAM" id="SignalP"/>
    </source>
</evidence>
<name>A0A5E4N8W3_9HEMI</name>
<evidence type="ECO:0000313" key="5">
    <source>
        <dbReference type="Proteomes" id="UP000325440"/>
    </source>
</evidence>
<sequence length="715" mass="82034">MMSWSRKTIVLISFHLLAGHCKSLRTESPTSPLGSEWIPAGLWIPDLFYRALANFTVRNVGSIDCQKQTDLYETNLRNHTSWAVRMAESWDRRPIGILGGNMYHFGIYDECVDVRYPIRGQYCLPEVKLISASSDKNFSFIRTEDLDNFGNNHTWHTILGWADYPDQIRRNILKLGICIPDSCTASDLQISLQKEFDNVFSPEDIKAQVKVDPITCTVGRDMYPYNTAYYVTVSILCLLILICCCATLHHFIISLNHQNTEYAYEISNPLFSSFSFINSCKELLKFDSKNELNIINGLKLLVMLTVLYGHKYGYLSGYPLVYSKSLEDLFLNGPNIIITSMNLVDPFFFFSGLLMYLTVSPIFLKKGPVWIKLISPIIYRILRILPTYCMMMAIVSHILPHYGDGPLWPQKVWHEAEKCKDYWWTNVIFISNFIDAKYQCLLISWYMSCDIQLFIIGVITVYVYTTNSKYGIGLVSVLLAVSLFVPFIITLLNKSDAILQVYIPFLENARSSITFNKTYRPSYMRATPFIIGLGTGFIIPKLKEMKLKFSQITVFAGTIIAFIIFLWIQLYGAIFYQRDRPYYPIEQAFYSSVSHSVFPFLCVIISVFHFTTGYGLLTKVFANRFVVSLGRLSYSVFLVNLPIMLISQSSLRLPNYLSAKNLFNAVVHDIFYCYLASFILYLVVEAPFRNLVKIMFGRRIKKSSSTTNAPVNNTV</sequence>
<dbReference type="Pfam" id="PF20146">
    <property type="entry name" value="NRF"/>
    <property type="match status" value="1"/>
</dbReference>
<keyword evidence="1" id="KW-0812">Transmembrane</keyword>
<dbReference type="InterPro" id="IPR052728">
    <property type="entry name" value="O2_lipid_transport_reg"/>
</dbReference>
<dbReference type="EMBL" id="CABPRJ010001524">
    <property type="protein sequence ID" value="VVC38927.1"/>
    <property type="molecule type" value="Genomic_DNA"/>
</dbReference>
<evidence type="ECO:0000313" key="4">
    <source>
        <dbReference type="EMBL" id="VVC38927.1"/>
    </source>
</evidence>
<dbReference type="AlphaFoldDB" id="A0A5E4N8W3"/>
<keyword evidence="2" id="KW-0732">Signal</keyword>
<keyword evidence="1" id="KW-0472">Membrane</keyword>
<dbReference type="GO" id="GO:0016747">
    <property type="term" value="F:acyltransferase activity, transferring groups other than amino-acyl groups"/>
    <property type="evidence" value="ECO:0007669"/>
    <property type="project" value="InterPro"/>
</dbReference>
<dbReference type="InterPro" id="IPR002656">
    <property type="entry name" value="Acyl_transf_3_dom"/>
</dbReference>
<gene>
    <name evidence="4" type="ORF">CINCED_3A000442</name>
</gene>
<feature type="transmembrane region" description="Helical" evidence="1">
    <location>
        <begin position="671"/>
        <end position="692"/>
    </location>
</feature>
<dbReference type="SMART" id="SM00703">
    <property type="entry name" value="NRF"/>
    <property type="match status" value="1"/>
</dbReference>
<dbReference type="OrthoDB" id="10006435at2759"/>
<dbReference type="InterPro" id="IPR006621">
    <property type="entry name" value="Nose-resist-to-fluoxetine_N"/>
</dbReference>
<evidence type="ECO:0000256" key="1">
    <source>
        <dbReference type="SAM" id="Phobius"/>
    </source>
</evidence>
<feature type="signal peptide" evidence="2">
    <location>
        <begin position="1"/>
        <end position="23"/>
    </location>
</feature>
<keyword evidence="4" id="KW-0808">Transferase</keyword>
<dbReference type="PANTHER" id="PTHR11161">
    <property type="entry name" value="O-ACYLTRANSFERASE"/>
    <property type="match status" value="1"/>
</dbReference>
<keyword evidence="5" id="KW-1185">Reference proteome</keyword>
<feature type="domain" description="Nose resistant-to-fluoxetine protein N-terminal" evidence="3">
    <location>
        <begin position="62"/>
        <end position="218"/>
    </location>
</feature>
<feature type="transmembrane region" description="Helical" evidence="1">
    <location>
        <begin position="522"/>
        <end position="540"/>
    </location>
</feature>
<feature type="transmembrane region" description="Helical" evidence="1">
    <location>
        <begin position="552"/>
        <end position="576"/>
    </location>
</feature>
<dbReference type="Proteomes" id="UP000325440">
    <property type="component" value="Unassembled WGS sequence"/>
</dbReference>
<organism evidence="4 5">
    <name type="scientific">Cinara cedri</name>
    <dbReference type="NCBI Taxonomy" id="506608"/>
    <lineage>
        <taxon>Eukaryota</taxon>
        <taxon>Metazoa</taxon>
        <taxon>Ecdysozoa</taxon>
        <taxon>Arthropoda</taxon>
        <taxon>Hexapoda</taxon>
        <taxon>Insecta</taxon>
        <taxon>Pterygota</taxon>
        <taxon>Neoptera</taxon>
        <taxon>Paraneoptera</taxon>
        <taxon>Hemiptera</taxon>
        <taxon>Sternorrhyncha</taxon>
        <taxon>Aphidomorpha</taxon>
        <taxon>Aphidoidea</taxon>
        <taxon>Aphididae</taxon>
        <taxon>Lachninae</taxon>
        <taxon>Cinara</taxon>
    </lineage>
</organism>
<feature type="chain" id="PRO_5023109554" evidence="2">
    <location>
        <begin position="24"/>
        <end position="715"/>
    </location>
</feature>
<proteinExistence type="predicted"/>
<feature type="transmembrane region" description="Helical" evidence="1">
    <location>
        <begin position="596"/>
        <end position="617"/>
    </location>
</feature>
<reference evidence="4 5" key="1">
    <citation type="submission" date="2019-08" db="EMBL/GenBank/DDBJ databases">
        <authorList>
            <person name="Alioto T."/>
            <person name="Alioto T."/>
            <person name="Gomez Garrido J."/>
        </authorList>
    </citation>
    <scope>NUCLEOTIDE SEQUENCE [LARGE SCALE GENOMIC DNA]</scope>
</reference>
<feature type="transmembrane region" description="Helical" evidence="1">
    <location>
        <begin position="471"/>
        <end position="492"/>
    </location>
</feature>
<accession>A0A5E4N8W3</accession>
<feature type="transmembrane region" description="Helical" evidence="1">
    <location>
        <begin position="377"/>
        <end position="399"/>
    </location>
</feature>
<dbReference type="PANTHER" id="PTHR11161:SF4">
    <property type="entry name" value="DROP DEAD"/>
    <property type="match status" value="1"/>
</dbReference>
<feature type="transmembrane region" description="Helical" evidence="1">
    <location>
        <begin position="629"/>
        <end position="651"/>
    </location>
</feature>